<reference evidence="2" key="1">
    <citation type="journal article" date="2012" name="PLoS ONE">
        <title>Gene sets for utilization of primary and secondary nutrition supplies in the distal gut of endangered iberian lynx.</title>
        <authorList>
            <person name="Alcaide M."/>
            <person name="Messina E."/>
            <person name="Richter M."/>
            <person name="Bargiela R."/>
            <person name="Peplies J."/>
            <person name="Huws S.A."/>
            <person name="Newbold C.J."/>
            <person name="Golyshin P.N."/>
            <person name="Simon M.A."/>
            <person name="Lopez G."/>
            <person name="Yakimov M.M."/>
            <person name="Ferrer M."/>
        </authorList>
    </citation>
    <scope>NUCLEOTIDE SEQUENCE</scope>
</reference>
<name>J9FRD1_9ZZZZ</name>
<gene>
    <name evidence="2" type="ORF">EVA_14382</name>
</gene>
<feature type="compositionally biased region" description="Low complexity" evidence="1">
    <location>
        <begin position="49"/>
        <end position="62"/>
    </location>
</feature>
<accession>J9FRD1</accession>
<comment type="caution">
    <text evidence="2">The sequence shown here is derived from an EMBL/GenBank/DDBJ whole genome shotgun (WGS) entry which is preliminary data.</text>
</comment>
<sequence>MCWGSPPSHRTRRAYRGRSSSSAHSSRSGPGCARRVPPEGCRSVPPCVSCSRRGSISRSRCGQGPRPSCLPPGRWHASSAAGPPWRRASSGNRIRN</sequence>
<dbReference type="EMBL" id="AMCI01004730">
    <property type="protein sequence ID" value="EJW97511.1"/>
    <property type="molecule type" value="Genomic_DNA"/>
</dbReference>
<organism evidence="2">
    <name type="scientific">gut metagenome</name>
    <dbReference type="NCBI Taxonomy" id="749906"/>
    <lineage>
        <taxon>unclassified sequences</taxon>
        <taxon>metagenomes</taxon>
        <taxon>organismal metagenomes</taxon>
    </lineage>
</organism>
<evidence type="ECO:0000313" key="2">
    <source>
        <dbReference type="EMBL" id="EJW97511.1"/>
    </source>
</evidence>
<feature type="region of interest" description="Disordered" evidence="1">
    <location>
        <begin position="1"/>
        <end position="96"/>
    </location>
</feature>
<feature type="compositionally biased region" description="Low complexity" evidence="1">
    <location>
        <begin position="17"/>
        <end position="29"/>
    </location>
</feature>
<proteinExistence type="predicted"/>
<dbReference type="AlphaFoldDB" id="J9FRD1"/>
<protein>
    <submittedName>
        <fullName evidence="2">Uncharacterized protein</fullName>
    </submittedName>
</protein>
<evidence type="ECO:0000256" key="1">
    <source>
        <dbReference type="SAM" id="MobiDB-lite"/>
    </source>
</evidence>